<evidence type="ECO:0000256" key="1">
    <source>
        <dbReference type="ARBA" id="ARBA00022527"/>
    </source>
</evidence>
<dbReference type="OrthoDB" id="9792240at2"/>
<dbReference type="Gene3D" id="3.30.565.10">
    <property type="entry name" value="Histidine kinase-like ATPase, C-terminal domain"/>
    <property type="match status" value="1"/>
</dbReference>
<name>A0A4R2P0M1_RHOAD</name>
<proteinExistence type="predicted"/>
<keyword evidence="3" id="KW-0808">Transferase</keyword>
<feature type="domain" description="Histidine kinase/HSP90-like ATPase" evidence="2">
    <location>
        <begin position="26"/>
        <end position="149"/>
    </location>
</feature>
<keyword evidence="1" id="KW-0723">Serine/threonine-protein kinase</keyword>
<protein>
    <submittedName>
        <fullName evidence="3">Serine/threonine-protein kinase RsbW</fullName>
    </submittedName>
</protein>
<keyword evidence="3" id="KW-0418">Kinase</keyword>
<evidence type="ECO:0000259" key="2">
    <source>
        <dbReference type="Pfam" id="PF13581"/>
    </source>
</evidence>
<dbReference type="Pfam" id="PF13581">
    <property type="entry name" value="HATPase_c_2"/>
    <property type="match status" value="1"/>
</dbReference>
<dbReference type="PANTHER" id="PTHR35526">
    <property type="entry name" value="ANTI-SIGMA-F FACTOR RSBW-RELATED"/>
    <property type="match status" value="1"/>
</dbReference>
<dbReference type="EMBL" id="SLXL01000001">
    <property type="protein sequence ID" value="TCP27175.1"/>
    <property type="molecule type" value="Genomic_DNA"/>
</dbReference>
<dbReference type="PANTHER" id="PTHR35526:SF3">
    <property type="entry name" value="ANTI-SIGMA-F FACTOR RSBW"/>
    <property type="match status" value="1"/>
</dbReference>
<dbReference type="InterPro" id="IPR050267">
    <property type="entry name" value="Anti-sigma-factor_SerPK"/>
</dbReference>
<dbReference type="RefSeq" id="WP_132598337.1">
    <property type="nucleotide sequence ID" value="NZ_NRRP01000001.1"/>
</dbReference>
<evidence type="ECO:0000313" key="3">
    <source>
        <dbReference type="EMBL" id="TCP27175.1"/>
    </source>
</evidence>
<reference evidence="3 4" key="1">
    <citation type="submission" date="2019-03" db="EMBL/GenBank/DDBJ databases">
        <title>Genomic Encyclopedia of Type Strains, Phase IV (KMG-IV): sequencing the most valuable type-strain genomes for metagenomic binning, comparative biology and taxonomic classification.</title>
        <authorList>
            <person name="Goeker M."/>
        </authorList>
    </citation>
    <scope>NUCLEOTIDE SEQUENCE [LARGE SCALE GENOMIC DNA]</scope>
    <source>
        <strain evidence="3 4">DSM 2781</strain>
    </source>
</reference>
<dbReference type="Proteomes" id="UP000295733">
    <property type="component" value="Unassembled WGS sequence"/>
</dbReference>
<organism evidence="3 4">
    <name type="scientific">Rhodovulum adriaticum</name>
    <name type="common">Rhodopseudomonas adriatica</name>
    <dbReference type="NCBI Taxonomy" id="35804"/>
    <lineage>
        <taxon>Bacteria</taxon>
        <taxon>Pseudomonadati</taxon>
        <taxon>Pseudomonadota</taxon>
        <taxon>Alphaproteobacteria</taxon>
        <taxon>Rhodobacterales</taxon>
        <taxon>Paracoccaceae</taxon>
        <taxon>Rhodovulum</taxon>
    </lineage>
</organism>
<comment type="caution">
    <text evidence="3">The sequence shown here is derived from an EMBL/GenBank/DDBJ whole genome shotgun (WGS) entry which is preliminary data.</text>
</comment>
<dbReference type="AlphaFoldDB" id="A0A4R2P0M1"/>
<dbReference type="SUPFAM" id="SSF55874">
    <property type="entry name" value="ATPase domain of HSP90 chaperone/DNA topoisomerase II/histidine kinase"/>
    <property type="match status" value="1"/>
</dbReference>
<accession>A0A4R2P0M1</accession>
<dbReference type="InterPro" id="IPR036890">
    <property type="entry name" value="HATPase_C_sf"/>
</dbReference>
<dbReference type="CDD" id="cd16936">
    <property type="entry name" value="HATPase_RsbW-like"/>
    <property type="match status" value="1"/>
</dbReference>
<sequence length="158" mass="16838">MTCIADPARPGLACETETGSSLKLGFWATGTEVRLALLCIRRHYAAGLGPGETLDIAETVLAEVLNNICEHAYPAAAPGRIDLRLLSCCGRLGAEVRDTGRAMPGNRLPAGQLPQADRPEGGFGWFLIHALADGLSYRHYAGTNILRLTVPLRDTEAA</sequence>
<evidence type="ECO:0000313" key="4">
    <source>
        <dbReference type="Proteomes" id="UP000295733"/>
    </source>
</evidence>
<dbReference type="InterPro" id="IPR003594">
    <property type="entry name" value="HATPase_dom"/>
</dbReference>
<keyword evidence="4" id="KW-1185">Reference proteome</keyword>
<dbReference type="GO" id="GO:0004674">
    <property type="term" value="F:protein serine/threonine kinase activity"/>
    <property type="evidence" value="ECO:0007669"/>
    <property type="project" value="UniProtKB-KW"/>
</dbReference>
<gene>
    <name evidence="3" type="ORF">EV656_10178</name>
</gene>